<accession>A0A2S3W111</accession>
<evidence type="ECO:0000256" key="11">
    <source>
        <dbReference type="ARBA" id="ARBA00023098"/>
    </source>
</evidence>
<evidence type="ECO:0000256" key="6">
    <source>
        <dbReference type="ARBA" id="ARBA00022556"/>
    </source>
</evidence>
<name>A0A2S3W111_9PROT</name>
<evidence type="ECO:0000256" key="1">
    <source>
        <dbReference type="ARBA" id="ARBA00002274"/>
    </source>
</evidence>
<dbReference type="EMBL" id="POTC01000022">
    <property type="protein sequence ID" value="POF62552.1"/>
    <property type="molecule type" value="Genomic_DNA"/>
</dbReference>
<evidence type="ECO:0000256" key="3">
    <source>
        <dbReference type="ARBA" id="ARBA00012071"/>
    </source>
</evidence>
<evidence type="ECO:0000256" key="9">
    <source>
        <dbReference type="ARBA" id="ARBA00022777"/>
    </source>
</evidence>
<dbReference type="UniPathway" id="UPA00359">
    <property type="reaction ID" value="UER00482"/>
</dbReference>
<dbReference type="GO" id="GO:0005524">
    <property type="term" value="F:ATP binding"/>
    <property type="evidence" value="ECO:0007669"/>
    <property type="project" value="UniProtKB-UniRule"/>
</dbReference>
<proteinExistence type="inferred from homology"/>
<comment type="caution">
    <text evidence="14">The sequence shown here is derived from an EMBL/GenBank/DDBJ whole genome shotgun (WGS) entry which is preliminary data.</text>
</comment>
<evidence type="ECO:0000256" key="5">
    <source>
        <dbReference type="ARBA" id="ARBA00022516"/>
    </source>
</evidence>
<gene>
    <name evidence="13 14" type="primary">lpxK</name>
    <name evidence="14" type="ORF">KMAL_18460</name>
</gene>
<keyword evidence="5 13" id="KW-0444">Lipid biosynthesis</keyword>
<evidence type="ECO:0000256" key="7">
    <source>
        <dbReference type="ARBA" id="ARBA00022679"/>
    </source>
</evidence>
<dbReference type="RefSeq" id="WP_110095421.1">
    <property type="nucleotide sequence ID" value="NZ_NKUE01000002.1"/>
</dbReference>
<dbReference type="PANTHER" id="PTHR42724:SF1">
    <property type="entry name" value="TETRAACYLDISACCHARIDE 4'-KINASE, MITOCHONDRIAL-RELATED"/>
    <property type="match status" value="1"/>
</dbReference>
<dbReference type="OrthoDB" id="9766423at2"/>
<keyword evidence="7 13" id="KW-0808">Transferase</keyword>
<keyword evidence="8 13" id="KW-0547">Nucleotide-binding</keyword>
<dbReference type="InterPro" id="IPR027417">
    <property type="entry name" value="P-loop_NTPase"/>
</dbReference>
<comment type="catalytic activity">
    <reaction evidence="13">
        <text>a lipid A disaccharide + ATP = a lipid IVA + ADP + H(+)</text>
        <dbReference type="Rhea" id="RHEA:67840"/>
        <dbReference type="ChEBI" id="CHEBI:15378"/>
        <dbReference type="ChEBI" id="CHEBI:30616"/>
        <dbReference type="ChEBI" id="CHEBI:176343"/>
        <dbReference type="ChEBI" id="CHEBI:176425"/>
        <dbReference type="ChEBI" id="CHEBI:456216"/>
        <dbReference type="EC" id="2.7.1.130"/>
    </reaction>
</comment>
<keyword evidence="9 13" id="KW-0418">Kinase</keyword>
<dbReference type="NCBIfam" id="TIGR00682">
    <property type="entry name" value="lpxK"/>
    <property type="match status" value="1"/>
</dbReference>
<dbReference type="AlphaFoldDB" id="A0A2S3W111"/>
<dbReference type="GO" id="GO:0009029">
    <property type="term" value="F:lipid-A 4'-kinase activity"/>
    <property type="evidence" value="ECO:0007669"/>
    <property type="project" value="UniProtKB-UniRule"/>
</dbReference>
<keyword evidence="6 13" id="KW-0441">Lipid A biosynthesis</keyword>
<dbReference type="GO" id="GO:0005886">
    <property type="term" value="C:plasma membrane"/>
    <property type="evidence" value="ECO:0007669"/>
    <property type="project" value="TreeGrafter"/>
</dbReference>
<dbReference type="Proteomes" id="UP000237344">
    <property type="component" value="Unassembled WGS sequence"/>
</dbReference>
<dbReference type="SUPFAM" id="SSF52540">
    <property type="entry name" value="P-loop containing nucleoside triphosphate hydrolases"/>
    <property type="match status" value="1"/>
</dbReference>
<feature type="binding site" evidence="13">
    <location>
        <begin position="54"/>
        <end position="61"/>
    </location>
    <ligand>
        <name>ATP</name>
        <dbReference type="ChEBI" id="CHEBI:30616"/>
    </ligand>
</feature>
<keyword evidence="15" id="KW-1185">Reference proteome</keyword>
<dbReference type="GO" id="GO:0009245">
    <property type="term" value="P:lipid A biosynthetic process"/>
    <property type="evidence" value="ECO:0007669"/>
    <property type="project" value="UniProtKB-UniRule"/>
</dbReference>
<dbReference type="GO" id="GO:0009244">
    <property type="term" value="P:lipopolysaccharide core region biosynthetic process"/>
    <property type="evidence" value="ECO:0007669"/>
    <property type="project" value="TreeGrafter"/>
</dbReference>
<comment type="function">
    <text evidence="1 13">Transfers the gamma-phosphate of ATP to the 4'-position of a tetraacyldisaccharide 1-phosphate intermediate (termed DS-1-P) to form tetraacyldisaccharide 1,4'-bis-phosphate (lipid IVA).</text>
</comment>
<evidence type="ECO:0000256" key="2">
    <source>
        <dbReference type="ARBA" id="ARBA00004870"/>
    </source>
</evidence>
<dbReference type="PANTHER" id="PTHR42724">
    <property type="entry name" value="TETRAACYLDISACCHARIDE 4'-KINASE"/>
    <property type="match status" value="1"/>
</dbReference>
<evidence type="ECO:0000256" key="4">
    <source>
        <dbReference type="ARBA" id="ARBA00016436"/>
    </source>
</evidence>
<evidence type="ECO:0000256" key="12">
    <source>
        <dbReference type="ARBA" id="ARBA00029757"/>
    </source>
</evidence>
<evidence type="ECO:0000256" key="13">
    <source>
        <dbReference type="HAMAP-Rule" id="MF_00409"/>
    </source>
</evidence>
<keyword evidence="11 13" id="KW-0443">Lipid metabolism</keyword>
<reference evidence="14 15" key="1">
    <citation type="submission" date="2018-01" db="EMBL/GenBank/DDBJ databases">
        <title>Draft Genome Sequence of Komagataeibacter maltaceti LMG 1529, a Vinegar Producing Acetic Acid Bacterium Isolated from Malt Vinegar Brewery Acetifiers.</title>
        <authorList>
            <person name="Zhang Q."/>
            <person name="Hollensteiner J."/>
            <person name="Poehlein A."/>
            <person name="Daniel R."/>
        </authorList>
    </citation>
    <scope>NUCLEOTIDE SEQUENCE [LARGE SCALE GENOMIC DNA]</scope>
    <source>
        <strain evidence="14 15">LMG 1529</strain>
    </source>
</reference>
<evidence type="ECO:0000313" key="14">
    <source>
        <dbReference type="EMBL" id="POF62552.1"/>
    </source>
</evidence>
<evidence type="ECO:0000313" key="15">
    <source>
        <dbReference type="Proteomes" id="UP000237344"/>
    </source>
</evidence>
<dbReference type="InterPro" id="IPR003758">
    <property type="entry name" value="LpxK"/>
</dbReference>
<sequence length="328" mass="35654">MQAPRFWEWQAGSRRVPLLLLSPFSWLYAAIGMWRQRRRPWCAPVPVLCCGNLTVGGTGKTTVALDLGRRLVARNHRVVFLTRGYGGNIRQVTRVQVGRHTARDVGDEALLLATVAPCYAGADRAQAARLAIADGADCLLMDDGLQNPGLRRDFSLVVVDGYQGFGNGCVLPAGPLREPVATGLSRAQALLMIGADRTGLLHALPSVLPCHHAMLQQDGTALPPHCPVVAFAGIGRPSKFFDGLRQSGVNVQHTVAFADHHPYRPAELAQLLKTAHDMKARLVTTPKDFVRLPADFQARVTPVGVSLRWADPQAPERLLDAWLRGAGR</sequence>
<dbReference type="Pfam" id="PF02606">
    <property type="entry name" value="LpxK"/>
    <property type="match status" value="1"/>
</dbReference>
<keyword evidence="10 13" id="KW-0067">ATP-binding</keyword>
<dbReference type="EC" id="2.7.1.130" evidence="3 13"/>
<dbReference type="HAMAP" id="MF_00409">
    <property type="entry name" value="LpxK"/>
    <property type="match status" value="1"/>
</dbReference>
<protein>
    <recommendedName>
        <fullName evidence="4 13">Tetraacyldisaccharide 4'-kinase</fullName>
        <ecNumber evidence="3 13">2.7.1.130</ecNumber>
    </recommendedName>
    <alternativeName>
        <fullName evidence="12 13">Lipid A 4'-kinase</fullName>
    </alternativeName>
</protein>
<organism evidence="14 15">
    <name type="scientific">Novacetimonas maltaceti</name>
    <dbReference type="NCBI Taxonomy" id="1203393"/>
    <lineage>
        <taxon>Bacteria</taxon>
        <taxon>Pseudomonadati</taxon>
        <taxon>Pseudomonadota</taxon>
        <taxon>Alphaproteobacteria</taxon>
        <taxon>Acetobacterales</taxon>
        <taxon>Acetobacteraceae</taxon>
        <taxon>Novacetimonas</taxon>
    </lineage>
</organism>
<evidence type="ECO:0000256" key="10">
    <source>
        <dbReference type="ARBA" id="ARBA00022840"/>
    </source>
</evidence>
<evidence type="ECO:0000256" key="8">
    <source>
        <dbReference type="ARBA" id="ARBA00022741"/>
    </source>
</evidence>
<comment type="pathway">
    <text evidence="2 13">Glycolipid biosynthesis; lipid IV(A) biosynthesis; lipid IV(A) from (3R)-3-hydroxytetradecanoyl-[acyl-carrier-protein] and UDP-N-acetyl-alpha-D-glucosamine: step 6/6.</text>
</comment>
<comment type="similarity">
    <text evidence="13">Belongs to the LpxK family.</text>
</comment>